<gene>
    <name evidence="5" type="ORF">SAMN05216480_11562</name>
</gene>
<comment type="similarity">
    <text evidence="1">Belongs to the thiolase-like superfamily. HMG-CoA synthase family.</text>
</comment>
<evidence type="ECO:0000259" key="4">
    <source>
        <dbReference type="Pfam" id="PF08540"/>
    </source>
</evidence>
<dbReference type="AlphaFoldDB" id="A0A1I7IE76"/>
<dbReference type="GO" id="GO:0004421">
    <property type="term" value="F:hydroxymethylglutaryl-CoA synthase activity"/>
    <property type="evidence" value="ECO:0007669"/>
    <property type="project" value="InterPro"/>
</dbReference>
<dbReference type="Proteomes" id="UP000199138">
    <property type="component" value="Unassembled WGS sequence"/>
</dbReference>
<keyword evidence="2" id="KW-0808">Transferase</keyword>
<protein>
    <submittedName>
        <fullName evidence="5">Hydroxymethylglutaryl-CoA synthase</fullName>
    </submittedName>
</protein>
<dbReference type="PANTHER" id="PTHR43323">
    <property type="entry name" value="3-HYDROXY-3-METHYLGLUTARYL COENZYME A SYNTHASE"/>
    <property type="match status" value="1"/>
</dbReference>
<dbReference type="InterPro" id="IPR013746">
    <property type="entry name" value="HMG_CoA_synt_C_dom"/>
</dbReference>
<name>A0A1I7IE76_9FLAO</name>
<accession>A0A1I7IE76</accession>
<dbReference type="EMBL" id="FPBK01000015">
    <property type="protein sequence ID" value="SFU71234.1"/>
    <property type="molecule type" value="Genomic_DNA"/>
</dbReference>
<evidence type="ECO:0000259" key="3">
    <source>
        <dbReference type="Pfam" id="PF01154"/>
    </source>
</evidence>
<dbReference type="SUPFAM" id="SSF53901">
    <property type="entry name" value="Thiolase-like"/>
    <property type="match status" value="2"/>
</dbReference>
<evidence type="ECO:0000256" key="2">
    <source>
        <dbReference type="ARBA" id="ARBA00022679"/>
    </source>
</evidence>
<sequence length="464" mass="51413">MDKNTGGSTFAAMNTGIDAISFDIPKIQLPIKDLAVARNIEPVKLEKGLGLLNMAMPDVHQDVITFAANAITKLVQQENLKPTDISRIYVGTESGLDASKPIASYLLAILETLFGEDTLTHCDAVDFTFACIGAVDAMQNCMDFVRLNPDKKAIVVSTDIAKYDLNSTGEYTQGAGAVAMLITANPRIIAFKPEVATSAKGVFDFFKPHRIVSKKALGITDNAAWQGVLESEVEIFKEQPVFDGQYSNDCYVERTVEAYERYKALTKTEGTLYQNWKAIIMHLPYSFQARRMFPQIFVSDNAELNAEINPEMEDYGVKLKAFSKSDAYKTFVAEKFAPAERASSLIGNMYTGSIFMGFLSTLCDFAEKGIDASNETFGFLAYGSGAKSKVFEGVIQPEWKEAIKDVNLFETLAETKAIDIDTYHQLHKKEVKESIVTPANEWILSGIESEEINRLGARYYSFVK</sequence>
<evidence type="ECO:0000313" key="6">
    <source>
        <dbReference type="Proteomes" id="UP000199138"/>
    </source>
</evidence>
<keyword evidence="6" id="KW-1185">Reference proteome</keyword>
<dbReference type="InterPro" id="IPR016039">
    <property type="entry name" value="Thiolase-like"/>
</dbReference>
<dbReference type="Gene3D" id="3.40.47.10">
    <property type="match status" value="1"/>
</dbReference>
<dbReference type="PANTHER" id="PTHR43323:SF2">
    <property type="entry name" value="HYDROXYMETHYLGLUTARYL-COA SYNTHASE"/>
    <property type="match status" value="1"/>
</dbReference>
<dbReference type="Pfam" id="PF01154">
    <property type="entry name" value="HMG_CoA_synt_N"/>
    <property type="match status" value="1"/>
</dbReference>
<evidence type="ECO:0000313" key="5">
    <source>
        <dbReference type="EMBL" id="SFU71234.1"/>
    </source>
</evidence>
<feature type="domain" description="Hydroxymethylglutaryl-coenzyme A synthase N-terminal" evidence="3">
    <location>
        <begin position="14"/>
        <end position="185"/>
    </location>
</feature>
<dbReference type="GO" id="GO:0006084">
    <property type="term" value="P:acetyl-CoA metabolic process"/>
    <property type="evidence" value="ECO:0007669"/>
    <property type="project" value="InterPro"/>
</dbReference>
<proteinExistence type="inferred from homology"/>
<evidence type="ECO:0000256" key="1">
    <source>
        <dbReference type="ARBA" id="ARBA00007061"/>
    </source>
</evidence>
<organism evidence="5 6">
    <name type="scientific">Pustulibacterium marinum</name>
    <dbReference type="NCBI Taxonomy" id="1224947"/>
    <lineage>
        <taxon>Bacteria</taxon>
        <taxon>Pseudomonadati</taxon>
        <taxon>Bacteroidota</taxon>
        <taxon>Flavobacteriia</taxon>
        <taxon>Flavobacteriales</taxon>
        <taxon>Flavobacteriaceae</taxon>
        <taxon>Pustulibacterium</taxon>
    </lineage>
</organism>
<dbReference type="InterPro" id="IPR013528">
    <property type="entry name" value="HMG_CoA_synth_N"/>
</dbReference>
<dbReference type="Pfam" id="PF08540">
    <property type="entry name" value="HMG_CoA_synt_C"/>
    <property type="match status" value="1"/>
</dbReference>
<reference evidence="5 6" key="1">
    <citation type="submission" date="2016-10" db="EMBL/GenBank/DDBJ databases">
        <authorList>
            <person name="de Groot N.N."/>
        </authorList>
    </citation>
    <scope>NUCLEOTIDE SEQUENCE [LARGE SCALE GENOMIC DNA]</scope>
    <source>
        <strain evidence="5 6">CGMCC 1.12333</strain>
    </source>
</reference>
<feature type="domain" description="Hydroxymethylglutaryl-coenzyme A synthase C-terminal" evidence="4">
    <location>
        <begin position="235"/>
        <end position="419"/>
    </location>
</feature>
<dbReference type="CDD" id="cd00827">
    <property type="entry name" value="init_cond_enzymes"/>
    <property type="match status" value="1"/>
</dbReference>
<dbReference type="STRING" id="1224947.SAMN05216480_11562"/>